<dbReference type="Proteomes" id="UP001242313">
    <property type="component" value="Unassembled WGS sequence"/>
</dbReference>
<keyword evidence="1" id="KW-0812">Transmembrane</keyword>
<reference evidence="2 3" key="1">
    <citation type="submission" date="2023-07" db="EMBL/GenBank/DDBJ databases">
        <title>Genomic Encyclopedia of Type Strains, Phase IV (KMG-IV): sequencing the most valuable type-strain genomes for metagenomic binning, comparative biology and taxonomic classification.</title>
        <authorList>
            <person name="Goeker M."/>
        </authorList>
    </citation>
    <scope>NUCLEOTIDE SEQUENCE [LARGE SCALE GENOMIC DNA]</scope>
    <source>
        <strain evidence="2 3">DSM 19598</strain>
    </source>
</reference>
<keyword evidence="1" id="KW-1133">Transmembrane helix</keyword>
<evidence type="ECO:0000313" key="3">
    <source>
        <dbReference type="Proteomes" id="UP001242313"/>
    </source>
</evidence>
<feature type="transmembrane region" description="Helical" evidence="1">
    <location>
        <begin position="33"/>
        <end position="56"/>
    </location>
</feature>
<dbReference type="EMBL" id="JAUSUN010000003">
    <property type="protein sequence ID" value="MDQ0412391.1"/>
    <property type="molecule type" value="Genomic_DNA"/>
</dbReference>
<accession>A0ABU0FS18</accession>
<comment type="caution">
    <text evidence="2">The sequence shown here is derived from an EMBL/GenBank/DDBJ whole genome shotgun (WGS) entry which is preliminary data.</text>
</comment>
<keyword evidence="3" id="KW-1185">Reference proteome</keyword>
<organism evidence="2 3">
    <name type="scientific">Mesobacillus stamsii</name>
    <dbReference type="NCBI Taxonomy" id="225347"/>
    <lineage>
        <taxon>Bacteria</taxon>
        <taxon>Bacillati</taxon>
        <taxon>Bacillota</taxon>
        <taxon>Bacilli</taxon>
        <taxon>Bacillales</taxon>
        <taxon>Bacillaceae</taxon>
        <taxon>Mesobacillus</taxon>
    </lineage>
</organism>
<sequence>MRINWNTFSLILSICSWILFLLVAFFFKVSETIRINMLGIDLIIAVLVIYFSILGLKNIHNWKFALSSLLALVLSILLILSISFILFVGNLAN</sequence>
<proteinExistence type="predicted"/>
<dbReference type="RefSeq" id="WP_128721496.1">
    <property type="nucleotide sequence ID" value="NZ_JAUSUN010000003.1"/>
</dbReference>
<feature type="transmembrane region" description="Helical" evidence="1">
    <location>
        <begin position="7"/>
        <end position="27"/>
    </location>
</feature>
<name>A0ABU0FS18_9BACI</name>
<feature type="transmembrane region" description="Helical" evidence="1">
    <location>
        <begin position="68"/>
        <end position="92"/>
    </location>
</feature>
<gene>
    <name evidence="2" type="ORF">J2S25_000571</name>
</gene>
<protein>
    <submittedName>
        <fullName evidence="2">ABC-type multidrug transport system permease subunit</fullName>
    </submittedName>
</protein>
<evidence type="ECO:0000256" key="1">
    <source>
        <dbReference type="SAM" id="Phobius"/>
    </source>
</evidence>
<keyword evidence="1" id="KW-0472">Membrane</keyword>
<evidence type="ECO:0000313" key="2">
    <source>
        <dbReference type="EMBL" id="MDQ0412391.1"/>
    </source>
</evidence>